<evidence type="ECO:0000313" key="5">
    <source>
        <dbReference type="Proteomes" id="UP000198882"/>
    </source>
</evidence>
<dbReference type="SUPFAM" id="SSF52402">
    <property type="entry name" value="Adenine nucleotide alpha hydrolases-like"/>
    <property type="match status" value="2"/>
</dbReference>
<dbReference type="STRING" id="1095776.SAMN04515672_3837"/>
<dbReference type="PANTHER" id="PTHR46268:SF6">
    <property type="entry name" value="UNIVERSAL STRESS PROTEIN UP12"/>
    <property type="match status" value="1"/>
</dbReference>
<dbReference type="OrthoDB" id="105697at2157"/>
<organism evidence="4 5">
    <name type="scientific">Natronorubrum texcoconense</name>
    <dbReference type="NCBI Taxonomy" id="1095776"/>
    <lineage>
        <taxon>Archaea</taxon>
        <taxon>Methanobacteriati</taxon>
        <taxon>Methanobacteriota</taxon>
        <taxon>Stenosarchaea group</taxon>
        <taxon>Halobacteria</taxon>
        <taxon>Halobacteriales</taxon>
        <taxon>Natrialbaceae</taxon>
        <taxon>Natronorubrum</taxon>
    </lineage>
</organism>
<evidence type="ECO:0000313" key="4">
    <source>
        <dbReference type="EMBL" id="SDK73353.1"/>
    </source>
</evidence>
<feature type="domain" description="UspA" evidence="3">
    <location>
        <begin position="1"/>
        <end position="141"/>
    </location>
</feature>
<dbReference type="PRINTS" id="PR01438">
    <property type="entry name" value="UNVRSLSTRESS"/>
</dbReference>
<dbReference type="InterPro" id="IPR014729">
    <property type="entry name" value="Rossmann-like_a/b/a_fold"/>
</dbReference>
<accession>A0A1G9EB42</accession>
<sequence>MFANVLVPTDGSDGAEATIGHAIDLARTYEAAVHALYVVPTGAEPPGLDSDDREEFYAPSERRGREATIRVTDRAEQDGLTASRAVHEGVPHRTILEYVDEHDVDIVVMGTHGRTGADRVRLGSTTERVLTLADVPILSVRLTDDEAPASTGGQYERLVIPTDGSDAADRAAETALDLAEAYDATVDVVYVVDSTTYDFDDAPRSIVGLLKEGGRNATEAVADAARERDLDVRTVVRRGVPAEELLEYAADVEADLVAMGTRGRTVGTGRLLGSTTARVVRRSSIPVLTVN</sequence>
<dbReference type="AlphaFoldDB" id="A0A1G9EB42"/>
<name>A0A1G9EB42_9EURY</name>
<dbReference type="PANTHER" id="PTHR46268">
    <property type="entry name" value="STRESS RESPONSE PROTEIN NHAX"/>
    <property type="match status" value="1"/>
</dbReference>
<dbReference type="InterPro" id="IPR006016">
    <property type="entry name" value="UspA"/>
</dbReference>
<reference evidence="5" key="1">
    <citation type="submission" date="2016-10" db="EMBL/GenBank/DDBJ databases">
        <authorList>
            <person name="Varghese N."/>
            <person name="Submissions S."/>
        </authorList>
    </citation>
    <scope>NUCLEOTIDE SEQUENCE [LARGE SCALE GENOMIC DNA]</scope>
    <source>
        <strain evidence="5">B4,CECT 8067,JCM 17497</strain>
    </source>
</reference>
<dbReference type="CDD" id="cd00293">
    <property type="entry name" value="USP-like"/>
    <property type="match status" value="2"/>
</dbReference>
<evidence type="ECO:0000256" key="1">
    <source>
        <dbReference type="ARBA" id="ARBA00008791"/>
    </source>
</evidence>
<comment type="similarity">
    <text evidence="1">Belongs to the universal stress protein A family.</text>
</comment>
<evidence type="ECO:0000256" key="2">
    <source>
        <dbReference type="SAM" id="MobiDB-lite"/>
    </source>
</evidence>
<dbReference type="RefSeq" id="WP_175529372.1">
    <property type="nucleotide sequence ID" value="NZ_FNFE01000006.1"/>
</dbReference>
<dbReference type="Pfam" id="PF00582">
    <property type="entry name" value="Usp"/>
    <property type="match status" value="2"/>
</dbReference>
<protein>
    <submittedName>
        <fullName evidence="4">Nucleotide-binding universal stress protein, UspA family</fullName>
    </submittedName>
</protein>
<dbReference type="InterPro" id="IPR006015">
    <property type="entry name" value="Universal_stress_UspA"/>
</dbReference>
<evidence type="ECO:0000259" key="3">
    <source>
        <dbReference type="Pfam" id="PF00582"/>
    </source>
</evidence>
<dbReference type="Gene3D" id="3.40.50.620">
    <property type="entry name" value="HUPs"/>
    <property type="match status" value="2"/>
</dbReference>
<proteinExistence type="inferred from homology"/>
<feature type="region of interest" description="Disordered" evidence="2">
    <location>
        <begin position="42"/>
        <end position="65"/>
    </location>
</feature>
<dbReference type="EMBL" id="FNFE01000006">
    <property type="protein sequence ID" value="SDK73353.1"/>
    <property type="molecule type" value="Genomic_DNA"/>
</dbReference>
<feature type="domain" description="UspA" evidence="3">
    <location>
        <begin position="155"/>
        <end position="290"/>
    </location>
</feature>
<keyword evidence="5" id="KW-1185">Reference proteome</keyword>
<gene>
    <name evidence="4" type="ORF">SAMN04515672_3837</name>
</gene>
<dbReference type="Proteomes" id="UP000198882">
    <property type="component" value="Unassembled WGS sequence"/>
</dbReference>